<dbReference type="RefSeq" id="WP_003929388.1">
    <property type="nucleotide sequence ID" value="NZ_JH814686.1"/>
</dbReference>
<gene>
    <name evidence="3" type="ORF">MVAC_06262</name>
</gene>
<dbReference type="SUPFAM" id="SSF51735">
    <property type="entry name" value="NAD(P)-binding Rossmann-fold domains"/>
    <property type="match status" value="1"/>
</dbReference>
<evidence type="ECO:0000256" key="1">
    <source>
        <dbReference type="ARBA" id="ARBA00023027"/>
    </source>
</evidence>
<sequence>MRYFITGAAGFIGYHVAEQLLKQGHEVAGYDGMTAYYDPELKGARLRRLENFQDFAFTEGLLEDSAGLRQAVERAKPQVVIHLAAQAGVRYALEAPEAYMQSNVNGTFNLLEVLRSNPVDHFLFASTSSVYGGNAKMPFSETDRTDFPVSLYAATKKSGEAMCHTYAHLFDIPTTVFRFFTVYGPWGRPDMALFKFAKAIIEGRPIEVYGSGNMRRDFTYIDDLVDSIVALARKPPLVSSSNVDSISPVAPFRVVNIAGGKPTGLMEYISAIEHALGQNAQKTMLGMQPGDVVETYADPSLLLELTGNVPSTPVTEGVVRFISWYREYYG</sequence>
<dbReference type="eggNOG" id="COG0451">
    <property type="taxonomic scope" value="Bacteria"/>
</dbReference>
<evidence type="ECO:0000313" key="3">
    <source>
        <dbReference type="EMBL" id="EJZ11335.1"/>
    </source>
</evidence>
<evidence type="ECO:0000313" key="4">
    <source>
        <dbReference type="Proteomes" id="UP000006072"/>
    </source>
</evidence>
<dbReference type="Gene3D" id="3.40.50.720">
    <property type="entry name" value="NAD(P)-binding Rossmann-like Domain"/>
    <property type="match status" value="1"/>
</dbReference>
<dbReference type="Pfam" id="PF01370">
    <property type="entry name" value="Epimerase"/>
    <property type="match status" value="1"/>
</dbReference>
<dbReference type="InterPro" id="IPR036291">
    <property type="entry name" value="NAD(P)-bd_dom_sf"/>
</dbReference>
<feature type="domain" description="NAD-dependent epimerase/dehydratase" evidence="2">
    <location>
        <begin position="4"/>
        <end position="235"/>
    </location>
</feature>
<evidence type="ECO:0000259" key="2">
    <source>
        <dbReference type="Pfam" id="PF01370"/>
    </source>
</evidence>
<accession>K0V1T7</accession>
<dbReference type="AlphaFoldDB" id="K0V1T7"/>
<comment type="caution">
    <text evidence="3">The sequence shown here is derived from an EMBL/GenBank/DDBJ whole genome shotgun (WGS) entry which is preliminary data.</text>
</comment>
<reference evidence="3 4" key="1">
    <citation type="journal article" date="2012" name="J. Bacteriol.">
        <title>Complete Genome Sequence of Mycobacterium vaccae Type Strain ATCC 25954.</title>
        <authorList>
            <person name="Ho Y.S."/>
            <person name="Adroub S.A."/>
            <person name="Abadi M."/>
            <person name="Al Alwan B."/>
            <person name="Alkhateeb R."/>
            <person name="Gao G."/>
            <person name="Ragab A."/>
            <person name="Ali S."/>
            <person name="van Soolingen D."/>
            <person name="Bitter W."/>
            <person name="Pain A."/>
            <person name="Abdallah A.M."/>
        </authorList>
    </citation>
    <scope>NUCLEOTIDE SEQUENCE [LARGE SCALE GENOMIC DNA]</scope>
    <source>
        <strain evidence="3 4">ATCC 25954</strain>
    </source>
</reference>
<organism evidence="3 4">
    <name type="scientific">Mycolicibacterium vaccae ATCC 25954</name>
    <dbReference type="NCBI Taxonomy" id="1194972"/>
    <lineage>
        <taxon>Bacteria</taxon>
        <taxon>Bacillati</taxon>
        <taxon>Actinomycetota</taxon>
        <taxon>Actinomycetes</taxon>
        <taxon>Mycobacteriales</taxon>
        <taxon>Mycobacteriaceae</taxon>
        <taxon>Mycolicibacterium</taxon>
    </lineage>
</organism>
<dbReference type="EMBL" id="ALQA01000009">
    <property type="protein sequence ID" value="EJZ11335.1"/>
    <property type="molecule type" value="Genomic_DNA"/>
</dbReference>
<dbReference type="Proteomes" id="UP000006072">
    <property type="component" value="Unassembled WGS sequence"/>
</dbReference>
<dbReference type="PRINTS" id="PR01713">
    <property type="entry name" value="NUCEPIMERASE"/>
</dbReference>
<dbReference type="InterPro" id="IPR001509">
    <property type="entry name" value="Epimerase_deHydtase"/>
</dbReference>
<dbReference type="PANTHER" id="PTHR43574">
    <property type="entry name" value="EPIMERASE-RELATED"/>
    <property type="match status" value="1"/>
</dbReference>
<name>K0V1T7_MYCVA</name>
<protein>
    <submittedName>
        <fullName evidence="3">UDP-glucuronic acid epimerase</fullName>
    </submittedName>
</protein>
<keyword evidence="4" id="KW-1185">Reference proteome</keyword>
<dbReference type="HOGENOM" id="CLU_007383_1_7_11"/>
<proteinExistence type="predicted"/>
<keyword evidence="1" id="KW-0520">NAD</keyword>